<proteinExistence type="predicted"/>
<organism evidence="1 2">
    <name type="scientific">Brassicogethes aeneus</name>
    <name type="common">Rape pollen beetle</name>
    <name type="synonym">Meligethes aeneus</name>
    <dbReference type="NCBI Taxonomy" id="1431903"/>
    <lineage>
        <taxon>Eukaryota</taxon>
        <taxon>Metazoa</taxon>
        <taxon>Ecdysozoa</taxon>
        <taxon>Arthropoda</taxon>
        <taxon>Hexapoda</taxon>
        <taxon>Insecta</taxon>
        <taxon>Pterygota</taxon>
        <taxon>Neoptera</taxon>
        <taxon>Endopterygota</taxon>
        <taxon>Coleoptera</taxon>
        <taxon>Polyphaga</taxon>
        <taxon>Cucujiformia</taxon>
        <taxon>Nitidulidae</taxon>
        <taxon>Meligethinae</taxon>
        <taxon>Brassicogethes</taxon>
    </lineage>
</organism>
<reference evidence="1" key="1">
    <citation type="submission" date="2021-12" db="EMBL/GenBank/DDBJ databases">
        <authorList>
            <person name="King R."/>
        </authorList>
    </citation>
    <scope>NUCLEOTIDE SEQUENCE</scope>
</reference>
<dbReference type="Proteomes" id="UP001154078">
    <property type="component" value="Chromosome 8"/>
</dbReference>
<protein>
    <submittedName>
        <fullName evidence="1">Uncharacterized protein</fullName>
    </submittedName>
</protein>
<dbReference type="EMBL" id="OV121139">
    <property type="protein sequence ID" value="CAH0563135.1"/>
    <property type="molecule type" value="Genomic_DNA"/>
</dbReference>
<name>A0A9P0BH77_BRAAE</name>
<dbReference type="AlphaFoldDB" id="A0A9P0BH77"/>
<keyword evidence="2" id="KW-1185">Reference proteome</keyword>
<sequence>MGLMKDENNGSLMTEFIGLRSKMYSLKVRKSDEEMQQQVEKLRKAEYSSKDIECFILNFGLVKKAKGIQRSAVKSITFEDYFNTLFHFKTLPVIQNSIVTLRHKVFTIQQEKIALSPFDDKRIVYYRKTDTVPWGYND</sequence>
<gene>
    <name evidence="1" type="ORF">MELIAE_LOCUS12120</name>
</gene>
<dbReference type="OrthoDB" id="6602337at2759"/>
<accession>A0A9P0BH77</accession>
<evidence type="ECO:0000313" key="1">
    <source>
        <dbReference type="EMBL" id="CAH0563135.1"/>
    </source>
</evidence>
<evidence type="ECO:0000313" key="2">
    <source>
        <dbReference type="Proteomes" id="UP001154078"/>
    </source>
</evidence>